<dbReference type="Proteomes" id="UP000287171">
    <property type="component" value="Unassembled WGS sequence"/>
</dbReference>
<organism evidence="1 2">
    <name type="scientific">Dictyobacter alpinus</name>
    <dbReference type="NCBI Taxonomy" id="2014873"/>
    <lineage>
        <taxon>Bacteria</taxon>
        <taxon>Bacillati</taxon>
        <taxon>Chloroflexota</taxon>
        <taxon>Ktedonobacteria</taxon>
        <taxon>Ktedonobacterales</taxon>
        <taxon>Dictyobacteraceae</taxon>
        <taxon>Dictyobacter</taxon>
    </lineage>
</organism>
<dbReference type="SUPFAM" id="SSF54427">
    <property type="entry name" value="NTF2-like"/>
    <property type="match status" value="1"/>
</dbReference>
<evidence type="ECO:0000313" key="2">
    <source>
        <dbReference type="Proteomes" id="UP000287171"/>
    </source>
</evidence>
<evidence type="ECO:0000313" key="1">
    <source>
        <dbReference type="EMBL" id="GCE26980.1"/>
    </source>
</evidence>
<proteinExistence type="predicted"/>
<name>A0A402B6M7_9CHLR</name>
<gene>
    <name evidence="1" type="ORF">KDA_24640</name>
</gene>
<dbReference type="RefSeq" id="WP_126627373.1">
    <property type="nucleotide sequence ID" value="NZ_BIFT01000001.1"/>
</dbReference>
<dbReference type="AlphaFoldDB" id="A0A402B6M7"/>
<dbReference type="EMBL" id="BIFT01000001">
    <property type="protein sequence ID" value="GCE26980.1"/>
    <property type="molecule type" value="Genomic_DNA"/>
</dbReference>
<comment type="caution">
    <text evidence="1">The sequence shown here is derived from an EMBL/GenBank/DDBJ whole genome shotgun (WGS) entry which is preliminary data.</text>
</comment>
<dbReference type="OrthoDB" id="162502at2"/>
<reference evidence="2" key="1">
    <citation type="submission" date="2018-12" db="EMBL/GenBank/DDBJ databases">
        <title>Tengunoibacter tsumagoiensis gen. nov., sp. nov., Dictyobacter kobayashii sp. nov., D. alpinus sp. nov., and D. joshuensis sp. nov. and description of Dictyobacteraceae fam. nov. within the order Ktedonobacterales isolated from Tengu-no-mugimeshi.</title>
        <authorList>
            <person name="Wang C.M."/>
            <person name="Zheng Y."/>
            <person name="Sakai Y."/>
            <person name="Toyoda A."/>
            <person name="Minakuchi Y."/>
            <person name="Abe K."/>
            <person name="Yokota A."/>
            <person name="Yabe S."/>
        </authorList>
    </citation>
    <scope>NUCLEOTIDE SEQUENCE [LARGE SCALE GENOMIC DNA]</scope>
    <source>
        <strain evidence="2">Uno16</strain>
    </source>
</reference>
<accession>A0A402B6M7</accession>
<evidence type="ECO:0008006" key="3">
    <source>
        <dbReference type="Google" id="ProtNLM"/>
    </source>
</evidence>
<keyword evidence="2" id="KW-1185">Reference proteome</keyword>
<sequence length="169" mass="17765">MSTNRVETVKTLMAALQAGDSELAASTLDDAFTMAGFLPKTLSKEQFLSLQDALLVAMPDFSYGLADVARSEQGANTVTASTIITGTHTDTLSLPMLGLENIPASGVSVTLPQTRVTYEVEDGRVKKLAFENVTGGDFSGLLQQIGSELPLINDEFSGTGTRDDDATAG</sequence>
<protein>
    <recommendedName>
        <fullName evidence="3">SnoaL-like domain-containing protein</fullName>
    </recommendedName>
</protein>
<dbReference type="InterPro" id="IPR032710">
    <property type="entry name" value="NTF2-like_dom_sf"/>
</dbReference>
<dbReference type="Gene3D" id="3.10.450.50">
    <property type="match status" value="1"/>
</dbReference>